<organism evidence="3 4">
    <name type="scientific">Gordoniibacillus kamchatkensis</name>
    <dbReference type="NCBI Taxonomy" id="1590651"/>
    <lineage>
        <taxon>Bacteria</taxon>
        <taxon>Bacillati</taxon>
        <taxon>Bacillota</taxon>
        <taxon>Bacilli</taxon>
        <taxon>Bacillales</taxon>
        <taxon>Paenibacillaceae</taxon>
        <taxon>Gordoniibacillus</taxon>
    </lineage>
</organism>
<keyword evidence="4" id="KW-1185">Reference proteome</keyword>
<dbReference type="PROSITE" id="PS51352">
    <property type="entry name" value="THIOREDOXIN_2"/>
    <property type="match status" value="1"/>
</dbReference>
<dbReference type="EMBL" id="JXAK01000039">
    <property type="protein sequence ID" value="KIL39325.1"/>
    <property type="molecule type" value="Genomic_DNA"/>
</dbReference>
<gene>
    <name evidence="3" type="ORF">SD70_20560</name>
</gene>
<accession>A0ABR5AFI7</accession>
<evidence type="ECO:0000313" key="3">
    <source>
        <dbReference type="EMBL" id="KIL39325.1"/>
    </source>
</evidence>
<name>A0ABR5AFI7_9BACL</name>
<proteinExistence type="predicted"/>
<dbReference type="InterPro" id="IPR017937">
    <property type="entry name" value="Thioredoxin_CS"/>
</dbReference>
<dbReference type="InterPro" id="IPR036249">
    <property type="entry name" value="Thioredoxin-like_sf"/>
</dbReference>
<dbReference type="Pfam" id="PF00578">
    <property type="entry name" value="AhpC-TSA"/>
    <property type="match status" value="1"/>
</dbReference>
<sequence>MKSRNLIIGIFLIGLIAWGVFDNVKKQGDNPDKQTQENPTVNAKAGINAGDLAVDFKLTSFDGKEIFLSDYRGKKVLVNFWASWCPPCRAEMPHMEKFYKEFQDKDVVVLGVNLTFTEKSPKNATDFIDEYKLTFPMVKDSAGEVSDEYVVISYPTSLFIDTQGIIRHKFQGAITYSIMKDSIADMN</sequence>
<dbReference type="SUPFAM" id="SSF52833">
    <property type="entry name" value="Thioredoxin-like"/>
    <property type="match status" value="1"/>
</dbReference>
<keyword evidence="1" id="KW-1015">Disulfide bond</keyword>
<evidence type="ECO:0000313" key="4">
    <source>
        <dbReference type="Proteomes" id="UP000031967"/>
    </source>
</evidence>
<dbReference type="PANTHER" id="PTHR42852">
    <property type="entry name" value="THIOL:DISULFIDE INTERCHANGE PROTEIN DSBE"/>
    <property type="match status" value="1"/>
</dbReference>
<dbReference type="RefSeq" id="WP_041049381.1">
    <property type="nucleotide sequence ID" value="NZ_JXAK01000039.1"/>
</dbReference>
<dbReference type="InterPro" id="IPR050553">
    <property type="entry name" value="Thioredoxin_ResA/DsbE_sf"/>
</dbReference>
<dbReference type="Proteomes" id="UP000031967">
    <property type="component" value="Unassembled WGS sequence"/>
</dbReference>
<dbReference type="PANTHER" id="PTHR42852:SF13">
    <property type="entry name" value="PROTEIN DIPZ"/>
    <property type="match status" value="1"/>
</dbReference>
<dbReference type="Gene3D" id="3.40.30.10">
    <property type="entry name" value="Glutaredoxin"/>
    <property type="match status" value="1"/>
</dbReference>
<dbReference type="InterPro" id="IPR000866">
    <property type="entry name" value="AhpC/TSA"/>
</dbReference>
<reference evidence="3 4" key="1">
    <citation type="submission" date="2014-12" db="EMBL/GenBank/DDBJ databases">
        <title>Draft genome sequence of Paenibacillus kamchatkensis strain B-2647.</title>
        <authorList>
            <person name="Karlyshev A.V."/>
            <person name="Kudryashova E.B."/>
        </authorList>
    </citation>
    <scope>NUCLEOTIDE SEQUENCE [LARGE SCALE GENOMIC DNA]</scope>
    <source>
        <strain evidence="3 4">VKM B-2647</strain>
    </source>
</reference>
<evidence type="ECO:0000259" key="2">
    <source>
        <dbReference type="PROSITE" id="PS51352"/>
    </source>
</evidence>
<evidence type="ECO:0000256" key="1">
    <source>
        <dbReference type="ARBA" id="ARBA00023157"/>
    </source>
</evidence>
<comment type="caution">
    <text evidence="3">The sequence shown here is derived from an EMBL/GenBank/DDBJ whole genome shotgun (WGS) entry which is preliminary data.</text>
</comment>
<protein>
    <recommendedName>
        <fullName evidence="2">Thioredoxin domain-containing protein</fullName>
    </recommendedName>
</protein>
<dbReference type="CDD" id="cd02966">
    <property type="entry name" value="TlpA_like_family"/>
    <property type="match status" value="1"/>
</dbReference>
<dbReference type="PROSITE" id="PS00194">
    <property type="entry name" value="THIOREDOXIN_1"/>
    <property type="match status" value="1"/>
</dbReference>
<dbReference type="InterPro" id="IPR013766">
    <property type="entry name" value="Thioredoxin_domain"/>
</dbReference>
<feature type="domain" description="Thioredoxin" evidence="2">
    <location>
        <begin position="47"/>
        <end position="187"/>
    </location>
</feature>